<comment type="function">
    <text evidence="5">Required for morphogenesis and for the elongation of the flagellar filament by facilitating polymerization of the flagellin monomers at the tip of growing filament. Forms a capping structure, which prevents flagellin subunits (transported through the central channel of the flagellum) from leaking out without polymerization at the distal end.</text>
</comment>
<evidence type="ECO:0000259" key="7">
    <source>
        <dbReference type="Pfam" id="PF07195"/>
    </source>
</evidence>
<name>A0A9P1JKI1_BACAS</name>
<dbReference type="Pfam" id="PF07196">
    <property type="entry name" value="Flagellin_IN"/>
    <property type="match status" value="1"/>
</dbReference>
<keyword evidence="8" id="KW-0966">Cell projection</keyword>
<keyword evidence="5" id="KW-0964">Secreted</keyword>
<proteinExistence type="inferred from homology"/>
<dbReference type="Pfam" id="PF02465">
    <property type="entry name" value="FliD_N"/>
    <property type="match status" value="1"/>
</dbReference>
<keyword evidence="8" id="KW-0282">Flagellum</keyword>
<dbReference type="Pfam" id="PF07195">
    <property type="entry name" value="FliD_C"/>
    <property type="match status" value="1"/>
</dbReference>
<evidence type="ECO:0000256" key="1">
    <source>
        <dbReference type="ARBA" id="ARBA00009764"/>
    </source>
</evidence>
<dbReference type="InterPro" id="IPR040026">
    <property type="entry name" value="FliD"/>
</dbReference>
<evidence type="ECO:0000256" key="4">
    <source>
        <dbReference type="ARBA" id="ARBA00023143"/>
    </source>
</evidence>
<dbReference type="AlphaFoldDB" id="A0A9P1JKI1"/>
<accession>A0A9P1JKI1</accession>
<evidence type="ECO:0000256" key="3">
    <source>
        <dbReference type="ARBA" id="ARBA00023054"/>
    </source>
</evidence>
<dbReference type="NCBIfam" id="NF005833">
    <property type="entry name" value="PRK07737.1"/>
    <property type="match status" value="1"/>
</dbReference>
<evidence type="ECO:0000313" key="8">
    <source>
        <dbReference type="EMBL" id="CBI44502.1"/>
    </source>
</evidence>
<dbReference type="EMBL" id="FN597644">
    <property type="protein sequence ID" value="CBI44502.1"/>
    <property type="molecule type" value="Genomic_DNA"/>
</dbReference>
<dbReference type="KEGG" id="bao:BAMF_3376"/>
<evidence type="ECO:0000313" key="9">
    <source>
        <dbReference type="Proteomes" id="UP000006562"/>
    </source>
</evidence>
<dbReference type="InterPro" id="IPR010809">
    <property type="entry name" value="FliD_C"/>
</dbReference>
<feature type="domain" description="Flagellar hook-associated protein 2 C-terminal" evidence="7">
    <location>
        <begin position="225"/>
        <end position="492"/>
    </location>
</feature>
<dbReference type="GO" id="GO:0005576">
    <property type="term" value="C:extracellular region"/>
    <property type="evidence" value="ECO:0007669"/>
    <property type="project" value="UniProtKB-SubCell"/>
</dbReference>
<evidence type="ECO:0000256" key="5">
    <source>
        <dbReference type="RuleBase" id="RU362066"/>
    </source>
</evidence>
<feature type="domain" description="Flagellar hook-associated protein 2 N-terminal" evidence="6">
    <location>
        <begin position="10"/>
        <end position="104"/>
    </location>
</feature>
<dbReference type="PANTHER" id="PTHR30288:SF0">
    <property type="entry name" value="FLAGELLAR HOOK-ASSOCIATED PROTEIN 2"/>
    <property type="match status" value="1"/>
</dbReference>
<organism evidence="8 9">
    <name type="scientific">Bacillus amyloliquefaciens (strain ATCC 23350 / DSM 7 / BCRC 11601 / CCUG 28519 / NBRC 15535 / NRRL B-14393 / F)</name>
    <dbReference type="NCBI Taxonomy" id="692420"/>
    <lineage>
        <taxon>Bacteria</taxon>
        <taxon>Bacillati</taxon>
        <taxon>Bacillota</taxon>
        <taxon>Bacilli</taxon>
        <taxon>Bacillales</taxon>
        <taxon>Bacillaceae</taxon>
        <taxon>Bacillus</taxon>
        <taxon>Bacillus amyloliquefaciens group</taxon>
    </lineage>
</organism>
<comment type="subunit">
    <text evidence="2 5">Homopentamer.</text>
</comment>
<dbReference type="PANTHER" id="PTHR30288">
    <property type="entry name" value="FLAGELLAR CAP/ASSEMBLY PROTEIN FLID"/>
    <property type="match status" value="1"/>
</dbReference>
<dbReference type="InterPro" id="IPR010810">
    <property type="entry name" value="Flagellin_hook_IN_motif"/>
</dbReference>
<evidence type="ECO:0000259" key="6">
    <source>
        <dbReference type="Pfam" id="PF02465"/>
    </source>
</evidence>
<dbReference type="RefSeq" id="WP_013353775.1">
    <property type="nucleotide sequence ID" value="NC_014551.1"/>
</dbReference>
<dbReference type="GO" id="GO:0009421">
    <property type="term" value="C:bacterial-type flagellum filament cap"/>
    <property type="evidence" value="ECO:0007669"/>
    <property type="project" value="InterPro"/>
</dbReference>
<protein>
    <recommendedName>
        <fullName evidence="5">Flagellar hook-associated protein 2</fullName>
        <shortName evidence="5">HAP2</shortName>
    </recommendedName>
    <alternativeName>
        <fullName evidence="5">Flagellar cap protein</fullName>
    </alternativeName>
</protein>
<keyword evidence="4 5" id="KW-0975">Bacterial flagellum</keyword>
<dbReference type="GO" id="GO:0007155">
    <property type="term" value="P:cell adhesion"/>
    <property type="evidence" value="ECO:0007669"/>
    <property type="project" value="InterPro"/>
</dbReference>
<keyword evidence="8" id="KW-0969">Cilium</keyword>
<comment type="similarity">
    <text evidence="1 5">Belongs to the FliD family.</text>
</comment>
<gene>
    <name evidence="8" type="primary">fliD</name>
    <name evidence="8" type="ordered locus">BAMF_3376</name>
</gene>
<reference evidence="9" key="2">
    <citation type="journal article" date="2011" name="J. Biotechnol.">
        <title>Genome sequence of B. amyloliquefaciens type strain DSM7(T) reveals differences to plant-associated B. amyloliquefaciens FZB42.</title>
        <authorList>
            <person name="Ruckert C."/>
            <person name="Blom J."/>
            <person name="Chen X."/>
            <person name="Reva O."/>
            <person name="Borriss R."/>
        </authorList>
    </citation>
    <scope>NUCLEOTIDE SEQUENCE [LARGE SCALE GENOMIC DNA]</scope>
    <source>
        <strain evidence="9">DSM 7</strain>
    </source>
</reference>
<sequence>MVTRITGLNSGLDVDSLVKKLMDAEKQPLNKLNQQKQTLEWKRDAYREMNTQITDMYSTTFNNMLMSTNWNKKTVTSSDSSVSAVAVSAEQNISTSMSVQQLATPTTYKSSGAINFTSGQSQTLKFNVTNPGDTKPTEVNVTIAATDTIDDVISKLNSSGLGMTALREKISNGTDYADTIAFTSNKTGEGFTLAAGDDATKSFLKDQLGFAVDDTTNELTANAEGKNAKFTFNGLEMTKTSNNFTINGIKYTLNSVTDSNKTVTIHSTTDTDGIFNNIKDFVDKYNTLIKNVNAKVTESKYRDYTPLTDDQREAMTDKQVEQWEAKAKSGLLRSDSTLQNGLAEMRIDLYSTVTIDGKKYQLADFGIETSDNYADQGKLVIKDEAKLKQKITENPSLVAKLFNADSPDTAKTKNPEEQGIARRLKDTLNKMQTQISKQAGTESSVSTSFAIGKSLNEVETNITNMKTKLDDIETRYYKKFSALDTALEKLNSQSSYLTSMLGSSTS</sequence>
<evidence type="ECO:0000256" key="2">
    <source>
        <dbReference type="ARBA" id="ARBA00011255"/>
    </source>
</evidence>
<dbReference type="InterPro" id="IPR003481">
    <property type="entry name" value="FliD_N"/>
</dbReference>
<dbReference type="GO" id="GO:0071973">
    <property type="term" value="P:bacterial-type flagellum-dependent cell motility"/>
    <property type="evidence" value="ECO:0007669"/>
    <property type="project" value="TreeGrafter"/>
</dbReference>
<dbReference type="Proteomes" id="UP000006562">
    <property type="component" value="Chromosome"/>
</dbReference>
<dbReference type="GO" id="GO:0009424">
    <property type="term" value="C:bacterial-type flagellum hook"/>
    <property type="evidence" value="ECO:0007669"/>
    <property type="project" value="UniProtKB-UniRule"/>
</dbReference>
<keyword evidence="3" id="KW-0175">Coiled coil</keyword>
<keyword evidence="9" id="KW-1185">Reference proteome</keyword>
<reference evidence="8 9" key="1">
    <citation type="journal article" date="2011" name="Int. J. Syst. Evol. Microbiol.">
        <title>Relationship of Bacillus amyloliquefaciens clades associated with strains DSM 7T and FZB42T: a proposal for Bacillus amyloliquefaciens subsp. amyloliquefaciens subsp. nov. and Bacillus amyloliquefaciens subsp. plantarum subsp. nov. based on complete genome sequence comparisons.</title>
        <authorList>
            <person name="Borriss R."/>
            <person name="Chen X.H."/>
            <person name="Rueckert C."/>
            <person name="Blom J."/>
            <person name="Becker A."/>
            <person name="Baumgarth B."/>
            <person name="Fan B."/>
            <person name="Pukall R."/>
            <person name="Schumann P."/>
            <person name="Sproer C."/>
            <person name="Junge H."/>
            <person name="Vater J."/>
            <person name="Puhler A."/>
            <person name="Klenk H.P."/>
        </authorList>
    </citation>
    <scope>NUCLEOTIDE SEQUENCE [LARGE SCALE GENOMIC DNA]</scope>
    <source>
        <strain evidence="9">DSM 7</strain>
    </source>
</reference>
<comment type="subcellular location">
    <subcellularLocation>
        <location evidence="5">Secreted</location>
    </subcellularLocation>
    <subcellularLocation>
        <location evidence="5">Bacterial flagellum</location>
    </subcellularLocation>
</comment>